<dbReference type="InterPro" id="IPR013783">
    <property type="entry name" value="Ig-like_fold"/>
</dbReference>
<dbReference type="Pfam" id="PF05345">
    <property type="entry name" value="He_PIG"/>
    <property type="match status" value="1"/>
</dbReference>
<dbReference type="InterPro" id="IPR026444">
    <property type="entry name" value="Secre_tail"/>
</dbReference>
<comment type="caution">
    <text evidence="1">The sequence shown here is derived from an EMBL/GenBank/DDBJ whole genome shotgun (WGS) entry which is preliminary data.</text>
</comment>
<protein>
    <recommendedName>
        <fullName evidence="3">HYR domain-containing protein</fullName>
    </recommendedName>
</protein>
<evidence type="ECO:0000313" key="2">
    <source>
        <dbReference type="Proteomes" id="UP000051124"/>
    </source>
</evidence>
<evidence type="ECO:0000313" key="1">
    <source>
        <dbReference type="EMBL" id="KPJ49685.1"/>
    </source>
</evidence>
<dbReference type="AlphaFoldDB" id="A0A0S7WHN1"/>
<organism evidence="1 2">
    <name type="scientific">candidate division TA06 bacterium DG_26</name>
    <dbReference type="NCBI Taxonomy" id="1703771"/>
    <lineage>
        <taxon>Bacteria</taxon>
        <taxon>Bacteria division TA06</taxon>
    </lineage>
</organism>
<accession>A0A0S7WHN1</accession>
<dbReference type="EMBL" id="LIZT01000047">
    <property type="protein sequence ID" value="KPJ49685.1"/>
    <property type="molecule type" value="Genomic_DNA"/>
</dbReference>
<dbReference type="GO" id="GO:0000272">
    <property type="term" value="P:polysaccharide catabolic process"/>
    <property type="evidence" value="ECO:0007669"/>
    <property type="project" value="InterPro"/>
</dbReference>
<dbReference type="Gene3D" id="2.60.40.10">
    <property type="entry name" value="Immunoglobulins"/>
    <property type="match status" value="1"/>
</dbReference>
<dbReference type="Pfam" id="PF17963">
    <property type="entry name" value="Big_9"/>
    <property type="match status" value="1"/>
</dbReference>
<name>A0A0S7WHN1_UNCT6</name>
<sequence>MVVDTVWFSPGYCDAGVYDFTFYASCTGGLTDSVLYVLTVRNVNHGPTLVCPNDTVINECETLTFTVTGSDPDTCDGGVVTLSAENLPPGASFTNGTGNPVTGTFTWHPDYCQAGVYPVTFIATDDSNPSLADSCEVVVTVNNTNREPIMTAYPCNISIAPGDSLCIDVVAHDPDVECGDRLILGAIHSTGGNFFWTPNDTFAYYEWTPSPGDTGVYPISFYVNDEYGGTDTVHCEINVVTELPSFKVEVKKIFAWPGQQHVRVPVFLTNPWDSIGGWNILMEYDNSAGQVVSVELCDSALVDDPAHGGPKYFYAPWHYDPGLKPEYFTYTLGALGHENYVRVIGIQDMPWPQVHVPDIPPGVQILLFCLVYDVSPLWSGREIMFRFHTKDCGDNVLSSSDGYTVWGPDTLSAPFWTCPDRDPWLRVVMLMGGAGIGIRTVTVGDLNLNGIAYEIGDAILFVQYLMNGTEVLVHPELQASNSDINGDGIFWSIADLVMLLNLINESGPVTSSSGDVIVELSGQYVRVMANDEIGGAYFVLRCEGETGEPELMVDGMDIAWTAEGNVLKVLVYSMESKRIAEGTHTLFTVPGAEKLTVEKVEIANAGGVQAEVRIAEPPKKFALYQNRPNPVRTTAEIAYSIPVDSKVTLKVYDAAGMLVETLADGWQEAGVYRAVWDAKGIASGVYFYRLTMWPTGEVQKLSVARKLVLMK</sequence>
<dbReference type="SUPFAM" id="SSF49313">
    <property type="entry name" value="Cadherin-like"/>
    <property type="match status" value="1"/>
</dbReference>
<dbReference type="Gene3D" id="2.60.40.4070">
    <property type="match status" value="1"/>
</dbReference>
<dbReference type="InterPro" id="IPR015919">
    <property type="entry name" value="Cadherin-like_sf"/>
</dbReference>
<gene>
    <name evidence="1" type="ORF">AMJ40_04995</name>
</gene>
<proteinExistence type="predicted"/>
<reference evidence="1 2" key="1">
    <citation type="journal article" date="2015" name="Microbiome">
        <title>Genomic resolution of linkages in carbon, nitrogen, and sulfur cycling among widespread estuary sediment bacteria.</title>
        <authorList>
            <person name="Baker B.J."/>
            <person name="Lazar C.S."/>
            <person name="Teske A.P."/>
            <person name="Dick G.J."/>
        </authorList>
    </citation>
    <scope>NUCLEOTIDE SEQUENCE [LARGE SCALE GENOMIC DNA]</scope>
    <source>
        <strain evidence="1">DG_26</strain>
    </source>
</reference>
<dbReference type="InterPro" id="IPR036439">
    <property type="entry name" value="Dockerin_dom_sf"/>
</dbReference>
<dbReference type="Gene3D" id="1.10.1330.10">
    <property type="entry name" value="Dockerin domain"/>
    <property type="match status" value="1"/>
</dbReference>
<evidence type="ECO:0008006" key="3">
    <source>
        <dbReference type="Google" id="ProtNLM"/>
    </source>
</evidence>
<dbReference type="GO" id="GO:0005509">
    <property type="term" value="F:calcium ion binding"/>
    <property type="evidence" value="ECO:0007669"/>
    <property type="project" value="InterPro"/>
</dbReference>
<dbReference type="Proteomes" id="UP000051124">
    <property type="component" value="Unassembled WGS sequence"/>
</dbReference>
<dbReference type="GO" id="GO:0016020">
    <property type="term" value="C:membrane"/>
    <property type="evidence" value="ECO:0007669"/>
    <property type="project" value="InterPro"/>
</dbReference>
<dbReference type="NCBIfam" id="TIGR04183">
    <property type="entry name" value="Por_Secre_tail"/>
    <property type="match status" value="1"/>
</dbReference>